<gene>
    <name evidence="2" type="ORF">FE784_26180</name>
</gene>
<sequence>MKWQQLFISGGATIREIWGRIRAGGTRMNNLVAYTLQMMDGDLQKISASLQRLSDELVWKRFRESTNSVGNLCLHLAGAEYQRVSSAIGGKELVRERTLEFTAEGGLSAAELLEKLRLVRTQSKEILEAVTDQELDQEIPMYFKPDDWQRMLQHGANYSSHPAYKPQKTLLVLLGLANHYSYHTGQIVMLAKQLQESNEQILQFKH</sequence>
<evidence type="ECO:0000313" key="3">
    <source>
        <dbReference type="Proteomes" id="UP000307943"/>
    </source>
</evidence>
<keyword evidence="3" id="KW-1185">Reference proteome</keyword>
<accession>A0A5C4T2J9</accession>
<evidence type="ECO:0000259" key="1">
    <source>
        <dbReference type="Pfam" id="PF12867"/>
    </source>
</evidence>
<dbReference type="Gene3D" id="1.20.120.450">
    <property type="entry name" value="dinb family like domain"/>
    <property type="match status" value="1"/>
</dbReference>
<dbReference type="SUPFAM" id="SSF109854">
    <property type="entry name" value="DinB/YfiT-like putative metalloenzymes"/>
    <property type="match status" value="1"/>
</dbReference>
<comment type="caution">
    <text evidence="2">The sequence shown here is derived from an EMBL/GenBank/DDBJ whole genome shotgun (WGS) entry which is preliminary data.</text>
</comment>
<dbReference type="Pfam" id="PF12867">
    <property type="entry name" value="DinB_2"/>
    <property type="match status" value="1"/>
</dbReference>
<reference evidence="2 3" key="1">
    <citation type="submission" date="2019-05" db="EMBL/GenBank/DDBJ databases">
        <title>We sequenced the genome of Paenibacillus hemerocallicola KCTC 33185 for further insight into its adaptation and study the phylogeny of Paenibacillus.</title>
        <authorList>
            <person name="Narsing Rao M.P."/>
        </authorList>
    </citation>
    <scope>NUCLEOTIDE SEQUENCE [LARGE SCALE GENOMIC DNA]</scope>
    <source>
        <strain evidence="2 3">KCTC 33185</strain>
    </source>
</reference>
<dbReference type="InterPro" id="IPR034660">
    <property type="entry name" value="DinB/YfiT-like"/>
</dbReference>
<organism evidence="2 3">
    <name type="scientific">Paenibacillus hemerocallicola</name>
    <dbReference type="NCBI Taxonomy" id="1172614"/>
    <lineage>
        <taxon>Bacteria</taxon>
        <taxon>Bacillati</taxon>
        <taxon>Bacillota</taxon>
        <taxon>Bacilli</taxon>
        <taxon>Bacillales</taxon>
        <taxon>Paenibacillaceae</taxon>
        <taxon>Paenibacillus</taxon>
    </lineage>
</organism>
<dbReference type="AlphaFoldDB" id="A0A5C4T2J9"/>
<feature type="domain" description="DinB-like" evidence="1">
    <location>
        <begin position="44"/>
        <end position="154"/>
    </location>
</feature>
<evidence type="ECO:0000313" key="2">
    <source>
        <dbReference type="EMBL" id="TNJ63288.1"/>
    </source>
</evidence>
<protein>
    <submittedName>
        <fullName evidence="2">DUF664 domain-containing protein</fullName>
    </submittedName>
</protein>
<proteinExistence type="predicted"/>
<dbReference type="EMBL" id="VDCQ01000045">
    <property type="protein sequence ID" value="TNJ63288.1"/>
    <property type="molecule type" value="Genomic_DNA"/>
</dbReference>
<name>A0A5C4T2J9_9BACL</name>
<dbReference type="InterPro" id="IPR024775">
    <property type="entry name" value="DinB-like"/>
</dbReference>
<dbReference type="Proteomes" id="UP000307943">
    <property type="component" value="Unassembled WGS sequence"/>
</dbReference>
<dbReference type="OrthoDB" id="68731at2"/>